<dbReference type="GO" id="GO:0071978">
    <property type="term" value="P:bacterial-type flagellum-dependent swarming motility"/>
    <property type="evidence" value="ECO:0007669"/>
    <property type="project" value="TreeGrafter"/>
</dbReference>
<accession>A0A942TGP2</accession>
<gene>
    <name evidence="5" type="ORF">KHA97_12260</name>
</gene>
<dbReference type="Proteomes" id="UP000681414">
    <property type="component" value="Unassembled WGS sequence"/>
</dbReference>
<keyword evidence="5" id="KW-0966">Cell projection</keyword>
<dbReference type="EMBL" id="JAGYPG010000002">
    <property type="protein sequence ID" value="MBS4195832.1"/>
    <property type="molecule type" value="Genomic_DNA"/>
</dbReference>
<protein>
    <submittedName>
        <fullName evidence="5">Flagellar hook-basal body protein</fullName>
    </submittedName>
</protein>
<organism evidence="5 6">
    <name type="scientific">Lederbergia citri</name>
    <dbReference type="NCBI Taxonomy" id="2833580"/>
    <lineage>
        <taxon>Bacteria</taxon>
        <taxon>Bacillati</taxon>
        <taxon>Bacillota</taxon>
        <taxon>Bacilli</taxon>
        <taxon>Bacillales</taxon>
        <taxon>Bacillaceae</taxon>
        <taxon>Lederbergia</taxon>
    </lineage>
</organism>
<evidence type="ECO:0000256" key="1">
    <source>
        <dbReference type="ARBA" id="ARBA00009677"/>
    </source>
</evidence>
<evidence type="ECO:0000259" key="3">
    <source>
        <dbReference type="Pfam" id="PF00460"/>
    </source>
</evidence>
<reference evidence="5 6" key="1">
    <citation type="submission" date="2021-05" db="EMBL/GenBank/DDBJ databases">
        <title>Novel Bacillus species.</title>
        <authorList>
            <person name="Liu G."/>
        </authorList>
    </citation>
    <scope>NUCLEOTIDE SEQUENCE [LARGE SCALE GENOMIC DNA]</scope>
    <source>
        <strain evidence="6">FJAT-49780</strain>
    </source>
</reference>
<dbReference type="Pfam" id="PF00460">
    <property type="entry name" value="Flg_bb_rod"/>
    <property type="match status" value="1"/>
</dbReference>
<comment type="caution">
    <text evidence="5">The sequence shown here is derived from an EMBL/GenBank/DDBJ whole genome shotgun (WGS) entry which is preliminary data.</text>
</comment>
<feature type="domain" description="Flagellar basal-body/hook protein C-terminal" evidence="4">
    <location>
        <begin position="230"/>
        <end position="273"/>
    </location>
</feature>
<dbReference type="AlphaFoldDB" id="A0A942TGP2"/>
<comment type="similarity">
    <text evidence="1 2">Belongs to the flagella basal body rod proteins family.</text>
</comment>
<proteinExistence type="inferred from homology"/>
<evidence type="ECO:0000313" key="6">
    <source>
        <dbReference type="Proteomes" id="UP000681414"/>
    </source>
</evidence>
<dbReference type="RefSeq" id="WP_213125020.1">
    <property type="nucleotide sequence ID" value="NZ_JAGYPG010000002.1"/>
</dbReference>
<dbReference type="NCBIfam" id="TIGR03506">
    <property type="entry name" value="FlgEFG_subfam"/>
    <property type="match status" value="1"/>
</dbReference>
<dbReference type="InterPro" id="IPR001444">
    <property type="entry name" value="Flag_bb_rod_N"/>
</dbReference>
<dbReference type="InterPro" id="IPR010930">
    <property type="entry name" value="Flg_bb/hook_C_dom"/>
</dbReference>
<keyword evidence="5" id="KW-0282">Flagellum</keyword>
<evidence type="ECO:0000256" key="2">
    <source>
        <dbReference type="RuleBase" id="RU362116"/>
    </source>
</evidence>
<dbReference type="InterPro" id="IPR037925">
    <property type="entry name" value="FlgE/F/G-like"/>
</dbReference>
<keyword evidence="6" id="KW-1185">Reference proteome</keyword>
<dbReference type="SUPFAM" id="SSF117143">
    <property type="entry name" value="Flagellar hook protein flgE"/>
    <property type="match status" value="1"/>
</dbReference>
<keyword evidence="5" id="KW-0969">Cilium</keyword>
<keyword evidence="2" id="KW-0975">Bacterial flagellum</keyword>
<dbReference type="InterPro" id="IPR020013">
    <property type="entry name" value="Flagellar_FlgE/F/G"/>
</dbReference>
<dbReference type="GO" id="GO:0009425">
    <property type="term" value="C:bacterial-type flagellum basal body"/>
    <property type="evidence" value="ECO:0007669"/>
    <property type="project" value="UniProtKB-SubCell"/>
</dbReference>
<sequence>MNRSMTTATNTLSQLQKQFDIISNNIANSGTKGFKRRDVSFADMVFQEINNQPSRENEIERLSPHGIRQGVGAKISKSAIVLNQGPIQNTGRFLDFAFTSENQFLKVRVQDDSGTHIRFTRNGALYVTPSGNNQLMLVTQDGHAVLDQNNNPVIFSDQLNRFTITNHGTFQASGEQGQANIDLGVIALNKPQYMEQKGDSLIGLPDNNTVNPALVFTDLAGPERNTIAMQQQALEGSNVDLGKELTDIMNVQRALQFQSRAITVSDQMMGLVNGIR</sequence>
<evidence type="ECO:0000259" key="4">
    <source>
        <dbReference type="Pfam" id="PF06429"/>
    </source>
</evidence>
<feature type="domain" description="Flagellar basal body rod protein N-terminal" evidence="3">
    <location>
        <begin position="5"/>
        <end position="35"/>
    </location>
</feature>
<dbReference type="PANTHER" id="PTHR30435:SF19">
    <property type="entry name" value="FLAGELLAR BASAL-BODY ROD PROTEIN FLGG"/>
    <property type="match status" value="1"/>
</dbReference>
<dbReference type="Pfam" id="PF06429">
    <property type="entry name" value="Flg_bbr_C"/>
    <property type="match status" value="1"/>
</dbReference>
<evidence type="ECO:0000313" key="5">
    <source>
        <dbReference type="EMBL" id="MBS4195832.1"/>
    </source>
</evidence>
<name>A0A942TGP2_9BACI</name>
<dbReference type="PANTHER" id="PTHR30435">
    <property type="entry name" value="FLAGELLAR PROTEIN"/>
    <property type="match status" value="1"/>
</dbReference>
<comment type="subcellular location">
    <subcellularLocation>
        <location evidence="2">Bacterial flagellum basal body</location>
    </subcellularLocation>
</comment>